<organism evidence="2 3">
    <name type="scientific">Loxostege sticticalis</name>
    <name type="common">Beet webworm moth</name>
    <dbReference type="NCBI Taxonomy" id="481309"/>
    <lineage>
        <taxon>Eukaryota</taxon>
        <taxon>Metazoa</taxon>
        <taxon>Ecdysozoa</taxon>
        <taxon>Arthropoda</taxon>
        <taxon>Hexapoda</taxon>
        <taxon>Insecta</taxon>
        <taxon>Pterygota</taxon>
        <taxon>Neoptera</taxon>
        <taxon>Endopterygota</taxon>
        <taxon>Lepidoptera</taxon>
        <taxon>Glossata</taxon>
        <taxon>Ditrysia</taxon>
        <taxon>Pyraloidea</taxon>
        <taxon>Crambidae</taxon>
        <taxon>Pyraustinae</taxon>
        <taxon>Loxostege</taxon>
    </lineage>
</organism>
<keyword evidence="1" id="KW-0732">Signal</keyword>
<sequence length="197" mass="21439">MKLIVFAAFLMVAAAQEFYEVVPPYVGYVSSAPDSEIEHAFTSDEDLESVFGIHPRFRRDISLDPKTGDLTAQHKMDNSRVFGTVGSNDAGLFGKAGYERNIFNDNRGKLDAQAFGTRTLGPYGDSSALGGALKWKNDNAAASFDISKQIHGPTSWTAAGGGRWPVGKNGDFGLDATYSRMGGMKDYGGRAVYNYRW</sequence>
<accession>A0ABD0S9W4</accession>
<dbReference type="Proteomes" id="UP001549921">
    <property type="component" value="Unassembled WGS sequence"/>
</dbReference>
<dbReference type="Pfam" id="PF10793">
    <property type="entry name" value="Gloverin"/>
    <property type="match status" value="1"/>
</dbReference>
<evidence type="ECO:0008006" key="4">
    <source>
        <dbReference type="Google" id="ProtNLM"/>
    </source>
</evidence>
<evidence type="ECO:0000256" key="1">
    <source>
        <dbReference type="SAM" id="SignalP"/>
    </source>
</evidence>
<dbReference type="AlphaFoldDB" id="A0ABD0S9W4"/>
<dbReference type="InterPro" id="IPR019729">
    <property type="entry name" value="Gloverin-like_protein"/>
</dbReference>
<gene>
    <name evidence="2" type="ORF">ABMA28_010161</name>
</gene>
<comment type="caution">
    <text evidence="2">The sequence shown here is derived from an EMBL/GenBank/DDBJ whole genome shotgun (WGS) entry which is preliminary data.</text>
</comment>
<evidence type="ECO:0000313" key="3">
    <source>
        <dbReference type="Proteomes" id="UP001549921"/>
    </source>
</evidence>
<evidence type="ECO:0000313" key="2">
    <source>
        <dbReference type="EMBL" id="KAL0810851.1"/>
    </source>
</evidence>
<reference evidence="2 3" key="1">
    <citation type="submission" date="2024-06" db="EMBL/GenBank/DDBJ databases">
        <title>A chromosome-level genome assembly of beet webworm, Loxostege sticticalis.</title>
        <authorList>
            <person name="Zhang Y."/>
        </authorList>
    </citation>
    <scope>NUCLEOTIDE SEQUENCE [LARGE SCALE GENOMIC DNA]</scope>
    <source>
        <strain evidence="2">AQ028</strain>
        <tissue evidence="2">Male pupae</tissue>
    </source>
</reference>
<feature type="signal peptide" evidence="1">
    <location>
        <begin position="1"/>
        <end position="15"/>
    </location>
</feature>
<proteinExistence type="predicted"/>
<dbReference type="EMBL" id="JBEDNZ010000025">
    <property type="protein sequence ID" value="KAL0810851.1"/>
    <property type="molecule type" value="Genomic_DNA"/>
</dbReference>
<protein>
    <recommendedName>
        <fullName evidence="4">Gloverin</fullName>
    </recommendedName>
</protein>
<name>A0ABD0S9W4_LOXSC</name>
<feature type="chain" id="PRO_5044816116" description="Gloverin" evidence="1">
    <location>
        <begin position="16"/>
        <end position="197"/>
    </location>
</feature>